<dbReference type="SUPFAM" id="SSF159888">
    <property type="entry name" value="YdhG-like"/>
    <property type="match status" value="1"/>
</dbReference>
<dbReference type="EMBL" id="BMHP01000003">
    <property type="protein sequence ID" value="GGD84729.1"/>
    <property type="molecule type" value="Genomic_DNA"/>
</dbReference>
<dbReference type="Pfam" id="PF08818">
    <property type="entry name" value="DUF1801"/>
    <property type="match status" value="1"/>
</dbReference>
<dbReference type="Gene3D" id="3.90.1150.200">
    <property type="match status" value="1"/>
</dbReference>
<dbReference type="SUPFAM" id="SSF47789">
    <property type="entry name" value="C-terminal domain of RNA polymerase alpha subunit"/>
    <property type="match status" value="1"/>
</dbReference>
<reference evidence="2" key="1">
    <citation type="journal article" date="2014" name="Int. J. Syst. Evol. Microbiol.">
        <title>Complete genome sequence of Corynebacterium casei LMG S-19264T (=DSM 44701T), isolated from a smear-ripened cheese.</title>
        <authorList>
            <consortium name="US DOE Joint Genome Institute (JGI-PGF)"/>
            <person name="Walter F."/>
            <person name="Albersmeier A."/>
            <person name="Kalinowski J."/>
            <person name="Ruckert C."/>
        </authorList>
    </citation>
    <scope>NUCLEOTIDE SEQUENCE</scope>
    <source>
        <strain evidence="2">CGMCC 1.15178</strain>
    </source>
</reference>
<protein>
    <recommendedName>
        <fullName evidence="1">YdhG-like domain-containing protein</fullName>
    </recommendedName>
</protein>
<dbReference type="Gene3D" id="1.10.150.20">
    <property type="entry name" value="5' to 3' exonuclease, C-terminal subdomain"/>
    <property type="match status" value="1"/>
</dbReference>
<accession>A0A916ZAS0</accession>
<dbReference type="RefSeq" id="WP_308422833.1">
    <property type="nucleotide sequence ID" value="NZ_BMHP01000003.1"/>
</dbReference>
<reference evidence="2" key="2">
    <citation type="submission" date="2020-09" db="EMBL/GenBank/DDBJ databases">
        <authorList>
            <person name="Sun Q."/>
            <person name="Zhou Y."/>
        </authorList>
    </citation>
    <scope>NUCLEOTIDE SEQUENCE</scope>
    <source>
        <strain evidence="2">CGMCC 1.15178</strain>
    </source>
</reference>
<gene>
    <name evidence="2" type="ORF">GCM10010911_48890</name>
</gene>
<dbReference type="Proteomes" id="UP000612456">
    <property type="component" value="Unassembled WGS sequence"/>
</dbReference>
<evidence type="ECO:0000259" key="1">
    <source>
        <dbReference type="Pfam" id="PF08818"/>
    </source>
</evidence>
<evidence type="ECO:0000313" key="3">
    <source>
        <dbReference type="Proteomes" id="UP000612456"/>
    </source>
</evidence>
<sequence>MAADASIEMESDLPGGISKPARRALIGAGYGRLELLAKASEQEVLKLHGMGPKAMDPLRSALMAKGLSFAAGEAKPKRQPVRPQVEEFMNKLEHPLKKEIEEVRHIILASSKELTEHIKWNAPSYCIHNEDRVTFNLHGKGFFRLIFHCGPKVREGTGKEPLFDDATGLLEWLDRDRAFIPFTDMQDVRAKKEKLEQVLAKWIEVTAS</sequence>
<keyword evidence="3" id="KW-1185">Reference proteome</keyword>
<comment type="caution">
    <text evidence="2">The sequence shown here is derived from an EMBL/GenBank/DDBJ whole genome shotgun (WGS) entry which is preliminary data.</text>
</comment>
<proteinExistence type="predicted"/>
<name>A0A916ZAS0_9BACL</name>
<organism evidence="2 3">
    <name type="scientific">Paenibacillus nasutitermitis</name>
    <dbReference type="NCBI Taxonomy" id="1652958"/>
    <lineage>
        <taxon>Bacteria</taxon>
        <taxon>Bacillati</taxon>
        <taxon>Bacillota</taxon>
        <taxon>Bacilli</taxon>
        <taxon>Bacillales</taxon>
        <taxon>Paenibacillaceae</taxon>
        <taxon>Paenibacillus</taxon>
    </lineage>
</organism>
<evidence type="ECO:0000313" key="2">
    <source>
        <dbReference type="EMBL" id="GGD84729.1"/>
    </source>
</evidence>
<dbReference type="InterPro" id="IPR014922">
    <property type="entry name" value="YdhG-like"/>
</dbReference>
<dbReference type="AlphaFoldDB" id="A0A916ZAS0"/>
<feature type="domain" description="YdhG-like" evidence="1">
    <location>
        <begin position="97"/>
        <end position="203"/>
    </location>
</feature>